<dbReference type="SUPFAM" id="SSF51445">
    <property type="entry name" value="(Trans)glycosidases"/>
    <property type="match status" value="1"/>
</dbReference>
<evidence type="ECO:0000256" key="1">
    <source>
        <dbReference type="ARBA" id="ARBA00001695"/>
    </source>
</evidence>
<evidence type="ECO:0000256" key="5">
    <source>
        <dbReference type="ARBA" id="ARBA00023295"/>
    </source>
</evidence>
<evidence type="ECO:0000256" key="3">
    <source>
        <dbReference type="ARBA" id="ARBA00012556"/>
    </source>
</evidence>
<dbReference type="Proteomes" id="UP000460412">
    <property type="component" value="Unassembled WGS sequence"/>
</dbReference>
<protein>
    <recommendedName>
        <fullName evidence="3 6">Arabinogalactan endo-beta-1,4-galactanase</fullName>
        <ecNumber evidence="3 6">3.2.1.89</ecNumber>
    </recommendedName>
</protein>
<evidence type="ECO:0000313" key="8">
    <source>
        <dbReference type="Proteomes" id="UP000460412"/>
    </source>
</evidence>
<proteinExistence type="inferred from homology"/>
<gene>
    <name evidence="7" type="ORF">GN277_00520</name>
</gene>
<keyword evidence="8" id="KW-1185">Reference proteome</keyword>
<keyword evidence="4 6" id="KW-0378">Hydrolase</keyword>
<comment type="similarity">
    <text evidence="2 6">Belongs to the glycosyl hydrolase 53 family.</text>
</comment>
<dbReference type="InterPro" id="IPR017853">
    <property type="entry name" value="GH"/>
</dbReference>
<sequence length="336" mass="38612">MMKQIIYGVDLGWATQLETMGYRWLNEADEETDLLEALKELGVNGVRLRVFVNPPEEAFWQKTEDELCMLGFCDGKNVLKMAKRVKEKGMKLMVGFHYSDHFADPEHQDIPLKWRNDTDNQLEKRIADHTREVMRLFADNGVCPEWVQVGNEINNGLMWPRGSLKDEPKQLVRFLNMGYDAVKELCPKCQVITHLAEVCNNDFCGAFLDNFFAENGKTDILGFSYYPYWQQFKSDKDMLSEKLKGYSRAFHKPVMIAEVGGLEYDDEGSYKIVSDCVAAMMEQDGQEECGVFYWEPEAASEILPDHYPLGAAKLVGEKTLKFNKALRAYRDCEAAR</sequence>
<dbReference type="EMBL" id="WUQX01000001">
    <property type="protein sequence ID" value="MXP73980.1"/>
    <property type="molecule type" value="Genomic_DNA"/>
</dbReference>
<comment type="catalytic activity">
    <reaction evidence="1 6">
        <text>The enzyme specifically hydrolyzes (1-&gt;4)-beta-D-galactosidic linkages in type I arabinogalactans.</text>
        <dbReference type="EC" id="3.2.1.89"/>
    </reaction>
</comment>
<dbReference type="GO" id="GO:0031218">
    <property type="term" value="F:arabinogalactan endo-1,4-beta-galactosidase activity"/>
    <property type="evidence" value="ECO:0007669"/>
    <property type="project" value="UniProtKB-EC"/>
</dbReference>
<evidence type="ECO:0000256" key="4">
    <source>
        <dbReference type="ARBA" id="ARBA00022801"/>
    </source>
</evidence>
<dbReference type="AlphaFoldDB" id="A0A7X3MCQ6"/>
<dbReference type="InterPro" id="IPR011683">
    <property type="entry name" value="Glyco_hydro_53"/>
</dbReference>
<dbReference type="PANTHER" id="PTHR34983:SF1">
    <property type="entry name" value="ARABINOGALACTAN ENDO-BETA-1,4-GALACTANASE A"/>
    <property type="match status" value="1"/>
</dbReference>
<dbReference type="Gene3D" id="3.20.20.80">
    <property type="entry name" value="Glycosidases"/>
    <property type="match status" value="1"/>
</dbReference>
<evidence type="ECO:0000256" key="2">
    <source>
        <dbReference type="ARBA" id="ARBA00010687"/>
    </source>
</evidence>
<reference evidence="7 8" key="1">
    <citation type="submission" date="2019-12" db="EMBL/GenBank/DDBJ databases">
        <title>Sporaefaciens musculi gen. nov., sp. nov., a novel bacterium isolated from the caecum of an obese mouse.</title>
        <authorList>
            <person name="Rasmussen T.S."/>
            <person name="Streidl T."/>
            <person name="Hitch T.C.A."/>
            <person name="Wortmann E."/>
            <person name="Deptula P."/>
            <person name="Hansen M."/>
            <person name="Nielsen D.S."/>
            <person name="Clavel T."/>
            <person name="Vogensen F.K."/>
        </authorList>
    </citation>
    <scope>NUCLEOTIDE SEQUENCE [LARGE SCALE GENOMIC DNA]</scope>
    <source>
        <strain evidence="7 8">WCA-9-b2</strain>
    </source>
</reference>
<comment type="caution">
    <text evidence="7">The sequence shown here is derived from an EMBL/GenBank/DDBJ whole genome shotgun (WGS) entry which is preliminary data.</text>
</comment>
<dbReference type="EC" id="3.2.1.89" evidence="3 6"/>
<dbReference type="PANTHER" id="PTHR34983">
    <property type="entry name" value="ARABINOGALACTAN ENDO-BETA-1,4-GALACTANASE A"/>
    <property type="match status" value="1"/>
</dbReference>
<accession>A0A7X3MCQ6</accession>
<dbReference type="Pfam" id="PF07745">
    <property type="entry name" value="Glyco_hydro_53"/>
    <property type="match status" value="1"/>
</dbReference>
<evidence type="ECO:0000313" key="7">
    <source>
        <dbReference type="EMBL" id="MXP73980.1"/>
    </source>
</evidence>
<dbReference type="RefSeq" id="WP_159748964.1">
    <property type="nucleotide sequence ID" value="NZ_WUQX01000001.1"/>
</dbReference>
<name>A0A7X3MCQ6_9FIRM</name>
<dbReference type="GO" id="GO:0015926">
    <property type="term" value="F:glucosidase activity"/>
    <property type="evidence" value="ECO:0007669"/>
    <property type="project" value="InterPro"/>
</dbReference>
<evidence type="ECO:0000256" key="6">
    <source>
        <dbReference type="RuleBase" id="RU361192"/>
    </source>
</evidence>
<organism evidence="7 8">
    <name type="scientific">Sporofaciens musculi</name>
    <dbReference type="NCBI Taxonomy" id="2681861"/>
    <lineage>
        <taxon>Bacteria</taxon>
        <taxon>Bacillati</taxon>
        <taxon>Bacillota</taxon>
        <taxon>Clostridia</taxon>
        <taxon>Lachnospirales</taxon>
        <taxon>Lachnospiraceae</taxon>
        <taxon>Sporofaciens</taxon>
    </lineage>
</organism>
<keyword evidence="5 6" id="KW-0326">Glycosidase</keyword>
<dbReference type="GO" id="GO:0045490">
    <property type="term" value="P:pectin catabolic process"/>
    <property type="evidence" value="ECO:0007669"/>
    <property type="project" value="TreeGrafter"/>
</dbReference>